<feature type="transmembrane region" description="Helical" evidence="3">
    <location>
        <begin position="339"/>
        <end position="368"/>
    </location>
</feature>
<evidence type="ECO:0000313" key="6">
    <source>
        <dbReference type="Proteomes" id="UP000436692"/>
    </source>
</evidence>
<feature type="transmembrane region" description="Helical" evidence="3">
    <location>
        <begin position="304"/>
        <end position="327"/>
    </location>
</feature>
<evidence type="ECO:0000256" key="3">
    <source>
        <dbReference type="SAM" id="Phobius"/>
    </source>
</evidence>
<dbReference type="Proteomes" id="UP000436692">
    <property type="component" value="Unassembled WGS sequence"/>
</dbReference>
<dbReference type="InterPro" id="IPR013491">
    <property type="entry name" value="Tape_meas_N"/>
</dbReference>
<protein>
    <submittedName>
        <fullName evidence="5">Tape measure protein</fullName>
    </submittedName>
</protein>
<reference evidence="5 6" key="1">
    <citation type="submission" date="2019-12" db="EMBL/GenBank/DDBJ databases">
        <title>Whole-genome sequencing of Allorhizobium vitis.</title>
        <authorList>
            <person name="Gan H.M."/>
            <person name="Szegedi E."/>
            <person name="Burr T."/>
            <person name="Savka M.A."/>
        </authorList>
    </citation>
    <scope>NUCLEOTIDE SEQUENCE [LARGE SCALE GENOMIC DNA]</scope>
    <source>
        <strain evidence="5 6">CG989</strain>
    </source>
</reference>
<feature type="compositionally biased region" description="Polar residues" evidence="2">
    <location>
        <begin position="595"/>
        <end position="606"/>
    </location>
</feature>
<proteinExistence type="predicted"/>
<evidence type="ECO:0000259" key="4">
    <source>
        <dbReference type="Pfam" id="PF20155"/>
    </source>
</evidence>
<dbReference type="EMBL" id="WPHM01000003">
    <property type="protein sequence ID" value="MUZ57437.1"/>
    <property type="molecule type" value="Genomic_DNA"/>
</dbReference>
<dbReference type="Pfam" id="PF20155">
    <property type="entry name" value="TMP_3"/>
    <property type="match status" value="1"/>
</dbReference>
<organism evidence="5 6">
    <name type="scientific">Agrobacterium vitis</name>
    <name type="common">Rhizobium vitis</name>
    <dbReference type="NCBI Taxonomy" id="373"/>
    <lineage>
        <taxon>Bacteria</taxon>
        <taxon>Pseudomonadati</taxon>
        <taxon>Pseudomonadota</taxon>
        <taxon>Alphaproteobacteria</taxon>
        <taxon>Hyphomicrobiales</taxon>
        <taxon>Rhizobiaceae</taxon>
        <taxon>Rhizobium/Agrobacterium group</taxon>
        <taxon>Agrobacterium</taxon>
    </lineage>
</organism>
<keyword evidence="3" id="KW-0472">Membrane</keyword>
<evidence type="ECO:0000256" key="1">
    <source>
        <dbReference type="SAM" id="Coils"/>
    </source>
</evidence>
<name>A0AAE4WE87_AGRVI</name>
<feature type="region of interest" description="Disordered" evidence="2">
    <location>
        <begin position="595"/>
        <end position="615"/>
    </location>
</feature>
<comment type="caution">
    <text evidence="5">The sequence shown here is derived from an EMBL/GenBank/DDBJ whole genome shotgun (WGS) entry which is preliminary data.</text>
</comment>
<evidence type="ECO:0000256" key="2">
    <source>
        <dbReference type="SAM" id="MobiDB-lite"/>
    </source>
</evidence>
<feature type="domain" description="Tape measure protein N-terminal" evidence="4">
    <location>
        <begin position="74"/>
        <end position="267"/>
    </location>
</feature>
<keyword evidence="3" id="KW-1133">Transmembrane helix</keyword>
<dbReference type="AlphaFoldDB" id="A0AAE4WE87"/>
<dbReference type="NCBIfam" id="TIGR02675">
    <property type="entry name" value="tape_meas_nterm"/>
    <property type="match status" value="1"/>
</dbReference>
<evidence type="ECO:0000313" key="5">
    <source>
        <dbReference type="EMBL" id="MUZ57437.1"/>
    </source>
</evidence>
<sequence>MATDLEKLVVQLSADIKGYQREMQKAANVTSSQARAIENRLKKMDGRFSALGTSMARGLIAPIAGISAALTVDSVIHYADAWTSAKNSLAVAGVVGVNQVAVLDQIYNSAQRNAAPIGAMADLFGKAAQSGDALGASQADLLKFTDGVGTALKIEGKSATEAQGALTQLGQLLGSTRVQAEEFNSVNEGARPILIAVANGLSAAGGSVSKLKQLVNDGTVSNRDFFQSFLKGLPTIQGMAANATQTIEQGVTKVNNAFTRYIGQTDESLGASQRLVAGLNALADNFEHTADVVLKLASVIAAALVGRSIALMIANLGLATAAVFRLIAALRAASSMAGIATAISGIGAAAGPLGLIIGGTVVGALALFSSSSAEASQAAKTYAQALAQVQERAKEAATSVEGAANSISERTRNALSGGVEEGKTQIEAAKTAVLDLFTQIINNAPRRLITEDQLKSLSDLRDGLKDGKVSAAGASDALYALANSNPKFQKLADQLAPLLDRLKEAVAATALLQKQLGNVSTIDPKVASGYGQYSKSRQQGEEMLRLGKAYADEAQRQNTLSKDQLAVEKEIAKIKADLQKNGGTLPDDQIRKLAQSNVTADNQRSSLSDKKTRVPRATADDRLDMDIQSIRDRTAALVEEQAVVGQSYRQQEARRMSLDLEQQALQDVREEARRNNDENWRTVQLTPEQIAKIKAASDAYAEQADILRKVEDAQQRSQQAAQEFYDTAKSAFSDVIMGAESFSDALSGVLKKLGELALNSAFDGLFGGSSATSSGGWVANAFKAIGFADGGYTGAGGKYEPAGVVHKGEYVFDADAVRKAGGPAGLDAMRKRLKGYSSGGYVGPSAPRMPDLSRAASSKASAVQISINPVIDNRGASVEAVARQEQAMNKLQKTLPTQIINAVRDARARGVKI</sequence>
<keyword evidence="3" id="KW-0812">Transmembrane</keyword>
<dbReference type="RefSeq" id="WP_156547893.1">
    <property type="nucleotide sequence ID" value="NZ_WPHM01000003.1"/>
</dbReference>
<accession>A0AAE4WE87</accession>
<gene>
    <name evidence="5" type="ORF">GOZ95_08180</name>
</gene>
<keyword evidence="1" id="KW-0175">Coiled coil</keyword>
<feature type="coiled-coil region" evidence="1">
    <location>
        <begin position="2"/>
        <end position="29"/>
    </location>
</feature>